<dbReference type="SUPFAM" id="SSF51197">
    <property type="entry name" value="Clavaminate synthase-like"/>
    <property type="match status" value="1"/>
</dbReference>
<proteinExistence type="predicted"/>
<accession>A0A4Y2PYQ3</accession>
<keyword evidence="2" id="KW-1185">Reference proteome</keyword>
<evidence type="ECO:0000313" key="2">
    <source>
        <dbReference type="Proteomes" id="UP000499080"/>
    </source>
</evidence>
<dbReference type="AlphaFoldDB" id="A0A4Y2PYQ3"/>
<reference evidence="1 2" key="1">
    <citation type="journal article" date="2019" name="Sci. Rep.">
        <title>Orb-weaving spider Araneus ventricosus genome elucidates the spidroin gene catalogue.</title>
        <authorList>
            <person name="Kono N."/>
            <person name="Nakamura H."/>
            <person name="Ohtoshi R."/>
            <person name="Moran D.A.P."/>
            <person name="Shinohara A."/>
            <person name="Yoshida Y."/>
            <person name="Fujiwara M."/>
            <person name="Mori M."/>
            <person name="Tomita M."/>
            <person name="Arakawa K."/>
        </authorList>
    </citation>
    <scope>NUCLEOTIDE SEQUENCE [LARGE SCALE GENOMIC DNA]</scope>
</reference>
<organism evidence="1 2">
    <name type="scientific">Araneus ventricosus</name>
    <name type="common">Orbweaver spider</name>
    <name type="synonym">Epeira ventricosa</name>
    <dbReference type="NCBI Taxonomy" id="182803"/>
    <lineage>
        <taxon>Eukaryota</taxon>
        <taxon>Metazoa</taxon>
        <taxon>Ecdysozoa</taxon>
        <taxon>Arthropoda</taxon>
        <taxon>Chelicerata</taxon>
        <taxon>Arachnida</taxon>
        <taxon>Araneae</taxon>
        <taxon>Araneomorphae</taxon>
        <taxon>Entelegynae</taxon>
        <taxon>Araneoidea</taxon>
        <taxon>Araneidae</taxon>
        <taxon>Araneus</taxon>
    </lineage>
</organism>
<dbReference type="OrthoDB" id="445007at2759"/>
<name>A0A4Y2PYQ3_ARAVE</name>
<evidence type="ECO:0000313" key="1">
    <source>
        <dbReference type="EMBL" id="GBN56369.1"/>
    </source>
</evidence>
<dbReference type="Proteomes" id="UP000499080">
    <property type="component" value="Unassembled WGS sequence"/>
</dbReference>
<gene>
    <name evidence="1" type="ORF">AVEN_173548_1</name>
</gene>
<comment type="caution">
    <text evidence="1">The sequence shown here is derived from an EMBL/GenBank/DDBJ whole genome shotgun (WGS) entry which is preliminary data.</text>
</comment>
<dbReference type="EMBL" id="BGPR01012508">
    <property type="protein sequence ID" value="GBN56369.1"/>
    <property type="molecule type" value="Genomic_DNA"/>
</dbReference>
<protein>
    <submittedName>
        <fullName evidence="1">Uncharacterized protein</fullName>
    </submittedName>
</protein>
<dbReference type="Gene3D" id="2.60.120.620">
    <property type="entry name" value="q2cbj1_9rhob like domain"/>
    <property type="match status" value="1"/>
</dbReference>
<sequence length="178" mass="20283">MKIDQKLIDEYEQNGAVLLRGVFDPIWIDLIRNGIEKILADPSCYSEKLKGETGDGHYFDDYCNWQRIEEFKKFAFESPAAAIVGTLTKSKDKRSVLHKNPTEILFVPKQIIAKFKKILNSPYISDLNAELRPMSPYLKPLQQPHRLSAHGIYRTPPRVPVPDAMTATVPVAYLQTLP</sequence>